<dbReference type="InterPro" id="IPR001251">
    <property type="entry name" value="CRAL-TRIO_dom"/>
</dbReference>
<evidence type="ECO:0000313" key="4">
    <source>
        <dbReference type="EMBL" id="KAH0543978.1"/>
    </source>
</evidence>
<dbReference type="InterPro" id="IPR051026">
    <property type="entry name" value="PI/PC_transfer"/>
</dbReference>
<feature type="transmembrane region" description="Helical" evidence="2">
    <location>
        <begin position="75"/>
        <end position="97"/>
    </location>
</feature>
<protein>
    <recommendedName>
        <fullName evidence="3">CRAL-TRIO domain-containing protein</fullName>
    </recommendedName>
</protein>
<dbReference type="Pfam" id="PF23226">
    <property type="entry name" value="Exo_endo_phos_PGAP2IP"/>
    <property type="match status" value="1"/>
</dbReference>
<dbReference type="InterPro" id="IPR036273">
    <property type="entry name" value="CRAL/TRIO_N_dom_sf"/>
</dbReference>
<feature type="region of interest" description="Disordered" evidence="1">
    <location>
        <begin position="1236"/>
        <end position="1300"/>
    </location>
</feature>
<dbReference type="Pfam" id="PF23022">
    <property type="entry name" value="6TM_1st_PGAP2IP"/>
    <property type="match status" value="1"/>
</dbReference>
<feature type="transmembrane region" description="Helical" evidence="2">
    <location>
        <begin position="523"/>
        <end position="539"/>
    </location>
</feature>
<dbReference type="PRINTS" id="PR00180">
    <property type="entry name" value="CRETINALDHBP"/>
</dbReference>
<dbReference type="Pfam" id="PF03765">
    <property type="entry name" value="CRAL_TRIO_N"/>
    <property type="match status" value="1"/>
</dbReference>
<feature type="transmembrane region" description="Helical" evidence="2">
    <location>
        <begin position="610"/>
        <end position="628"/>
    </location>
</feature>
<reference evidence="4" key="1">
    <citation type="submission" date="2021-03" db="EMBL/GenBank/DDBJ databases">
        <title>Comparative genomics and phylogenomic investigation of the class Geoglossomycetes provide insights into ecological specialization and systematics.</title>
        <authorList>
            <person name="Melie T."/>
            <person name="Pirro S."/>
            <person name="Miller A.N."/>
            <person name="Quandt A."/>
        </authorList>
    </citation>
    <scope>NUCLEOTIDE SEQUENCE</scope>
    <source>
        <strain evidence="4">GBOQ0MN5Z8</strain>
    </source>
</reference>
<dbReference type="Gene3D" id="3.40.525.10">
    <property type="entry name" value="CRAL-TRIO lipid binding domain"/>
    <property type="match status" value="1"/>
</dbReference>
<evidence type="ECO:0000313" key="5">
    <source>
        <dbReference type="Proteomes" id="UP000698800"/>
    </source>
</evidence>
<gene>
    <name evidence="4" type="ORF">FGG08_001745</name>
</gene>
<feature type="compositionally biased region" description="Basic and acidic residues" evidence="1">
    <location>
        <begin position="1237"/>
        <end position="1252"/>
    </location>
</feature>
<dbReference type="InterPro" id="IPR057315">
    <property type="entry name" value="Exo_endo_phos_PGAP2IP_C"/>
</dbReference>
<dbReference type="Proteomes" id="UP000698800">
    <property type="component" value="Unassembled WGS sequence"/>
</dbReference>
<dbReference type="Pfam" id="PF00650">
    <property type="entry name" value="CRAL_TRIO"/>
    <property type="match status" value="1"/>
</dbReference>
<dbReference type="PANTHER" id="PTHR45657:SF1">
    <property type="entry name" value="CRAL-TRIO DOMAIN-CONTAINING PROTEIN YKL091C-RELATED"/>
    <property type="match status" value="1"/>
</dbReference>
<feature type="transmembrane region" description="Helical" evidence="2">
    <location>
        <begin position="649"/>
        <end position="669"/>
    </location>
</feature>
<keyword evidence="2" id="KW-1133">Transmembrane helix</keyword>
<dbReference type="InterPro" id="IPR011074">
    <property type="entry name" value="CRAL/TRIO_N_dom"/>
</dbReference>
<feature type="transmembrane region" description="Helical" evidence="2">
    <location>
        <begin position="20"/>
        <end position="41"/>
    </location>
</feature>
<dbReference type="Pfam" id="PF10277">
    <property type="entry name" value="Frag1"/>
    <property type="match status" value="1"/>
</dbReference>
<keyword evidence="2" id="KW-0472">Membrane</keyword>
<dbReference type="PROSITE" id="PS50191">
    <property type="entry name" value="CRAL_TRIO"/>
    <property type="match status" value="1"/>
</dbReference>
<feature type="compositionally biased region" description="Low complexity" evidence="1">
    <location>
        <begin position="1284"/>
        <end position="1300"/>
    </location>
</feature>
<feature type="transmembrane region" description="Helical" evidence="2">
    <location>
        <begin position="494"/>
        <end position="516"/>
    </location>
</feature>
<feature type="transmembrane region" description="Helical" evidence="2">
    <location>
        <begin position="137"/>
        <end position="157"/>
    </location>
</feature>
<dbReference type="PANTHER" id="PTHR45657">
    <property type="entry name" value="CRAL-TRIO DOMAIN-CONTAINING PROTEIN YKL091C-RELATED"/>
    <property type="match status" value="1"/>
</dbReference>
<organism evidence="4 5">
    <name type="scientific">Glutinoglossum americanum</name>
    <dbReference type="NCBI Taxonomy" id="1670608"/>
    <lineage>
        <taxon>Eukaryota</taxon>
        <taxon>Fungi</taxon>
        <taxon>Dikarya</taxon>
        <taxon>Ascomycota</taxon>
        <taxon>Pezizomycotina</taxon>
        <taxon>Geoglossomycetes</taxon>
        <taxon>Geoglossales</taxon>
        <taxon>Geoglossaceae</taxon>
        <taxon>Glutinoglossum</taxon>
    </lineage>
</organism>
<feature type="region of interest" description="Disordered" evidence="1">
    <location>
        <begin position="965"/>
        <end position="984"/>
    </location>
</feature>
<feature type="transmembrane region" description="Helical" evidence="2">
    <location>
        <begin position="354"/>
        <end position="375"/>
    </location>
</feature>
<dbReference type="SUPFAM" id="SSF52087">
    <property type="entry name" value="CRAL/TRIO domain"/>
    <property type="match status" value="1"/>
</dbReference>
<dbReference type="InterPro" id="IPR053912">
    <property type="entry name" value="PGAP2IP_TM_1nd"/>
</dbReference>
<feature type="transmembrane region" description="Helical" evidence="2">
    <location>
        <begin position="418"/>
        <end position="434"/>
    </location>
</feature>
<dbReference type="InterPro" id="IPR036691">
    <property type="entry name" value="Endo/exonu/phosph_ase_sf"/>
</dbReference>
<evidence type="ECO:0000256" key="2">
    <source>
        <dbReference type="SAM" id="Phobius"/>
    </source>
</evidence>
<dbReference type="InterPro" id="IPR036865">
    <property type="entry name" value="CRAL-TRIO_dom_sf"/>
</dbReference>
<proteinExistence type="predicted"/>
<feature type="transmembrane region" description="Helical" evidence="2">
    <location>
        <begin position="545"/>
        <end position="567"/>
    </location>
</feature>
<keyword evidence="5" id="KW-1185">Reference proteome</keyword>
<evidence type="ECO:0000259" key="3">
    <source>
        <dbReference type="PROSITE" id="PS50191"/>
    </source>
</evidence>
<keyword evidence="2" id="KW-0812">Transmembrane</keyword>
<dbReference type="SUPFAM" id="SSF56219">
    <property type="entry name" value="DNase I-like"/>
    <property type="match status" value="1"/>
</dbReference>
<dbReference type="OrthoDB" id="68581at2759"/>
<dbReference type="Gene3D" id="3.60.10.10">
    <property type="entry name" value="Endonuclease/exonuclease/phosphatase"/>
    <property type="match status" value="1"/>
</dbReference>
<feature type="transmembrane region" description="Helical" evidence="2">
    <location>
        <begin position="387"/>
        <end position="406"/>
    </location>
</feature>
<dbReference type="CDD" id="cd00170">
    <property type="entry name" value="SEC14"/>
    <property type="match status" value="1"/>
</dbReference>
<name>A0A9P8L620_9PEZI</name>
<feature type="domain" description="CRAL-TRIO" evidence="3">
    <location>
        <begin position="1050"/>
        <end position="1223"/>
    </location>
</feature>
<dbReference type="FunFam" id="3.60.10.10:FF:000031">
    <property type="entry name" value="Calcofluor white hypersensitive protein"/>
    <property type="match status" value="1"/>
</dbReference>
<dbReference type="SMART" id="SM00516">
    <property type="entry name" value="SEC14"/>
    <property type="match status" value="1"/>
</dbReference>
<dbReference type="Gene3D" id="1.10.8.20">
    <property type="entry name" value="N-terminal domain of phosphatidylinositol transfer protein sec14p"/>
    <property type="match status" value="1"/>
</dbReference>
<dbReference type="SMART" id="SM01100">
    <property type="entry name" value="CRAL_TRIO_N"/>
    <property type="match status" value="1"/>
</dbReference>
<sequence length="1300" mass="145396">MGPKHKDGDVVFAFSGKWVSWAHTIVAYSAFIGALITGISLHYHKIVQNEYYGYPQEWFPSVSATIGDRYPERSVFQLFIAITSGPRFALVFLWYILTARPNSVLPKFVAGTGLFRTITCGGWTYITSTDDHGWHDIFMISYLVATLPWTLGCLALSPRNARAVKYRKYLAGLFFGTLVPLIYFFIQHKVHKVPGAYTTYAFFEWALILFDVGFDAVTALDFEGFELVVRDVKGVSKGSKAILSDALLEKEKDRSVSRTFSGDFSWNDAIDAAADVYNGFVFWSMLTSLGLTIWYFPLWHMGISGYEVLVMSTVSPFLLQIRPLRSFVLRNLRMTHLLALSGLLAYLIKSPVYRLFTVGFAVWMSCLAWAATWYAERLQPVGLEGRISAWSIGLIASSIAKFAFWTSNPIWPIVHADNGGWNKLGLAVAVLAVLRSTRETRKGTGFLAPSSSKGSGVPAAFGLAGLLFGMHSLLSDSSTMILWVWEGYPVRGPLSAPHGAYTIFAMGAGLLIGLFYEEFARSWTLYGIGTVAAAVLTFYSNWFGYYGALTLAAYLMAIAPTFIASAVRHSPGTTFGLAFLIYNILVLAHVWVVAYAFVPGGPLMREHTDWVMTAMMLSIGAGVFSATATASRSKPRHHTSGGGRKQRSYYIYVLVVLQLLSASIAYLRFPTYDYKPYHPDEKVLTAGIWTVHFSLDNDMWSSERRMRDVIKELEIDVIGLLESDLQRIIMGNRDTTQFLAEDLGMYVDYGPGPNKHTWGAALLSKFPILNSTHHLLPSPVGELAPAIHATLDVHGELVDVIVFHSGQEEDPEDRRQQSEYLAKLMGDIPRPAFLLSYLVTKPLEGNYNTYVGEKSGMRDIDPSDWDRWCEYILFKGLKRVGYARVSRSTITDTEIQVGKFVVGQPENSDERISEDQVPEAHRFPAMFKGEGVRGHQYHVFNDPRMAEQASPAPAVEPKDYDNYDYPTTKASPQGGHPGHTTPEEDAKVQELRALLEQEGYTERLDTHTMLRFLRARKFNVELSKQMFIDCEKWRKEFKVDDLVRNFVYVEKPKVFEYYPQYYHKTDKDGRPVYIEALGNIDLTAMYKITTAERMLSNLVVEYEKLADPRLPACSRKSGQLLETCCTIMDLKGVGLSKFSSVYSYVKQASAISQNYYPERLGKLYIINAPWGFSSVWSMVKGFLDPVTVEKIHVLGATYQTELLGQVPKENLPKEYGGECECDGGCMLSDMGPWQEPEWARPPKWAPEEEQKHAPTTIENAPTEIVADPLATPAVESAIEEEKATNGAAAQTAPAPAPATA</sequence>
<dbReference type="InterPro" id="IPR019402">
    <property type="entry name" value="CWH43_N"/>
</dbReference>
<dbReference type="Pfam" id="PF23021">
    <property type="entry name" value="6TM_2nd_PGAP2IP"/>
    <property type="match status" value="1"/>
</dbReference>
<evidence type="ECO:0000256" key="1">
    <source>
        <dbReference type="SAM" id="MobiDB-lite"/>
    </source>
</evidence>
<feature type="transmembrane region" description="Helical" evidence="2">
    <location>
        <begin position="169"/>
        <end position="186"/>
    </location>
</feature>
<accession>A0A9P8L620</accession>
<feature type="transmembrane region" description="Helical" evidence="2">
    <location>
        <begin position="579"/>
        <end position="598"/>
    </location>
</feature>
<feature type="transmembrane region" description="Helical" evidence="2">
    <location>
        <begin position="276"/>
        <end position="296"/>
    </location>
</feature>
<dbReference type="InterPro" id="IPR053911">
    <property type="entry name" value="PGAP2IP_TM_2nd"/>
</dbReference>
<dbReference type="SUPFAM" id="SSF46938">
    <property type="entry name" value="CRAL/TRIO N-terminal domain"/>
    <property type="match status" value="1"/>
</dbReference>
<comment type="caution">
    <text evidence="4">The sequence shown here is derived from an EMBL/GenBank/DDBJ whole genome shotgun (WGS) entry which is preliminary data.</text>
</comment>
<feature type="transmembrane region" description="Helical" evidence="2">
    <location>
        <begin position="455"/>
        <end position="474"/>
    </location>
</feature>
<dbReference type="EMBL" id="JAGHQL010000024">
    <property type="protein sequence ID" value="KAH0543978.1"/>
    <property type="molecule type" value="Genomic_DNA"/>
</dbReference>
<feature type="transmembrane region" description="Helical" evidence="2">
    <location>
        <begin position="198"/>
        <end position="220"/>
    </location>
</feature>